<sequence>PVQPITMTQFANSMVGKEFRVVVQAAPFVLFPYLTGEKCHLWTLLAKMYSYVFQTELSKKDHYL</sequence>
<name>A0A9P6T8J6_9BASI</name>
<accession>A0A9P6T8J6</accession>
<organism evidence="1 2">
    <name type="scientific">Cronartium quercuum f. sp. fusiforme G11</name>
    <dbReference type="NCBI Taxonomy" id="708437"/>
    <lineage>
        <taxon>Eukaryota</taxon>
        <taxon>Fungi</taxon>
        <taxon>Dikarya</taxon>
        <taxon>Basidiomycota</taxon>
        <taxon>Pucciniomycotina</taxon>
        <taxon>Pucciniomycetes</taxon>
        <taxon>Pucciniales</taxon>
        <taxon>Coleosporiaceae</taxon>
        <taxon>Cronartium</taxon>
    </lineage>
</organism>
<dbReference type="OrthoDB" id="2506588at2759"/>
<evidence type="ECO:0000313" key="1">
    <source>
        <dbReference type="EMBL" id="KAG0141563.1"/>
    </source>
</evidence>
<feature type="non-terminal residue" evidence="1">
    <location>
        <position position="1"/>
    </location>
</feature>
<keyword evidence="2" id="KW-1185">Reference proteome</keyword>
<dbReference type="Proteomes" id="UP000886653">
    <property type="component" value="Unassembled WGS sequence"/>
</dbReference>
<dbReference type="AlphaFoldDB" id="A0A9P6T8J6"/>
<feature type="non-terminal residue" evidence="1">
    <location>
        <position position="64"/>
    </location>
</feature>
<gene>
    <name evidence="1" type="ORF">CROQUDRAFT_26617</name>
</gene>
<reference evidence="1" key="1">
    <citation type="submission" date="2013-11" db="EMBL/GenBank/DDBJ databases">
        <title>Genome sequence of the fusiform rust pathogen reveals effectors for host alternation and coevolution with pine.</title>
        <authorList>
            <consortium name="DOE Joint Genome Institute"/>
            <person name="Smith K."/>
            <person name="Pendleton A."/>
            <person name="Kubisiak T."/>
            <person name="Anderson C."/>
            <person name="Salamov A."/>
            <person name="Aerts A."/>
            <person name="Riley R."/>
            <person name="Clum A."/>
            <person name="Lindquist E."/>
            <person name="Ence D."/>
            <person name="Campbell M."/>
            <person name="Kronenberg Z."/>
            <person name="Feau N."/>
            <person name="Dhillon B."/>
            <person name="Hamelin R."/>
            <person name="Burleigh J."/>
            <person name="Smith J."/>
            <person name="Yandell M."/>
            <person name="Nelson C."/>
            <person name="Grigoriev I."/>
            <person name="Davis J."/>
        </authorList>
    </citation>
    <scope>NUCLEOTIDE SEQUENCE</scope>
    <source>
        <strain evidence="1">G11</strain>
    </source>
</reference>
<comment type="caution">
    <text evidence="1">The sequence shown here is derived from an EMBL/GenBank/DDBJ whole genome shotgun (WGS) entry which is preliminary data.</text>
</comment>
<evidence type="ECO:0000313" key="2">
    <source>
        <dbReference type="Proteomes" id="UP000886653"/>
    </source>
</evidence>
<dbReference type="EMBL" id="MU167381">
    <property type="protein sequence ID" value="KAG0141563.1"/>
    <property type="molecule type" value="Genomic_DNA"/>
</dbReference>
<proteinExistence type="predicted"/>
<protein>
    <submittedName>
        <fullName evidence="1">Uncharacterized protein</fullName>
    </submittedName>
</protein>